<feature type="transmembrane region" description="Helical" evidence="9">
    <location>
        <begin position="393"/>
        <end position="422"/>
    </location>
</feature>
<feature type="transmembrane region" description="Helical" evidence="9">
    <location>
        <begin position="30"/>
        <end position="50"/>
    </location>
</feature>
<name>A0A497E4U3_UNCAE</name>
<proteinExistence type="inferred from homology"/>
<evidence type="ECO:0000256" key="5">
    <source>
        <dbReference type="ARBA" id="ARBA00022692"/>
    </source>
</evidence>
<dbReference type="PANTHER" id="PTHR42703:SF1">
    <property type="entry name" value="NA(+)_H(+) ANTIPORTER SUBUNIT D1"/>
    <property type="match status" value="1"/>
</dbReference>
<keyword evidence="6 9" id="KW-1133">Transmembrane helix</keyword>
<feature type="transmembrane region" description="Helical" evidence="9">
    <location>
        <begin position="163"/>
        <end position="183"/>
    </location>
</feature>
<dbReference type="InterPro" id="IPR010227">
    <property type="entry name" value="NADH_Q_OxRdtase_chainM/4"/>
</dbReference>
<evidence type="ECO:0000256" key="7">
    <source>
        <dbReference type="ARBA" id="ARBA00023136"/>
    </source>
</evidence>
<feature type="transmembrane region" description="Helical" evidence="9">
    <location>
        <begin position="310"/>
        <end position="330"/>
    </location>
</feature>
<reference evidence="12 13" key="1">
    <citation type="submission" date="2018-06" db="EMBL/GenBank/DDBJ databases">
        <title>Extensive metabolic versatility and redundancy in microbially diverse, dynamic hydrothermal sediments.</title>
        <authorList>
            <person name="Dombrowski N."/>
            <person name="Teske A."/>
            <person name="Baker B.J."/>
        </authorList>
    </citation>
    <scope>NUCLEOTIDE SEQUENCE [LARGE SCALE GENOMIC DNA]</scope>
    <source>
        <strain evidence="12">B47_G16</strain>
    </source>
</reference>
<feature type="transmembrane region" description="Helical" evidence="9">
    <location>
        <begin position="109"/>
        <end position="126"/>
    </location>
</feature>
<evidence type="ECO:0000256" key="3">
    <source>
        <dbReference type="ARBA" id="ARBA00009025"/>
    </source>
</evidence>
<dbReference type="GO" id="GO:0008137">
    <property type="term" value="F:NADH dehydrogenase (ubiquinone) activity"/>
    <property type="evidence" value="ECO:0007669"/>
    <property type="project" value="InterPro"/>
</dbReference>
<feature type="domain" description="NADH-Ubiquinone oxidoreductase (complex I) chain 5 N-terminal" evidence="11">
    <location>
        <begin position="70"/>
        <end position="110"/>
    </location>
</feature>
<evidence type="ECO:0000256" key="9">
    <source>
        <dbReference type="SAM" id="Phobius"/>
    </source>
</evidence>
<keyword evidence="12" id="KW-0830">Ubiquinone</keyword>
<evidence type="ECO:0000256" key="6">
    <source>
        <dbReference type="ARBA" id="ARBA00022989"/>
    </source>
</evidence>
<evidence type="ECO:0000256" key="2">
    <source>
        <dbReference type="ARBA" id="ARBA00005346"/>
    </source>
</evidence>
<comment type="similarity">
    <text evidence="2">Belongs to the CPA3 antiporters (TC 2.A.63) subunit D family.</text>
</comment>
<evidence type="ECO:0000313" key="13">
    <source>
        <dbReference type="Proteomes" id="UP000279422"/>
    </source>
</evidence>
<dbReference type="Pfam" id="PF00361">
    <property type="entry name" value="Proton_antipo_M"/>
    <property type="match status" value="1"/>
</dbReference>
<comment type="similarity">
    <text evidence="3">Belongs to the complex I subunit 4 family.</text>
</comment>
<comment type="caution">
    <text evidence="12">The sequence shown here is derived from an EMBL/GenBank/DDBJ whole genome shotgun (WGS) entry which is preliminary data.</text>
</comment>
<dbReference type="PANTHER" id="PTHR42703">
    <property type="entry name" value="NADH DEHYDROGENASE"/>
    <property type="match status" value="1"/>
</dbReference>
<comment type="subcellular location">
    <subcellularLocation>
        <location evidence="1">Cell membrane</location>
        <topology evidence="1">Multi-pass membrane protein</topology>
    </subcellularLocation>
    <subcellularLocation>
        <location evidence="8">Membrane</location>
        <topology evidence="8">Multi-pass membrane protein</topology>
    </subcellularLocation>
</comment>
<evidence type="ECO:0000259" key="11">
    <source>
        <dbReference type="Pfam" id="PF00662"/>
    </source>
</evidence>
<feature type="domain" description="NADH:quinone oxidoreductase/Mrp antiporter transmembrane" evidence="10">
    <location>
        <begin position="128"/>
        <end position="417"/>
    </location>
</feature>
<feature type="transmembrane region" description="Helical" evidence="9">
    <location>
        <begin position="6"/>
        <end position="23"/>
    </location>
</feature>
<dbReference type="Proteomes" id="UP000279422">
    <property type="component" value="Unassembled WGS sequence"/>
</dbReference>
<feature type="transmembrane region" description="Helical" evidence="9">
    <location>
        <begin position="240"/>
        <end position="264"/>
    </location>
</feature>
<evidence type="ECO:0000256" key="4">
    <source>
        <dbReference type="ARBA" id="ARBA00022475"/>
    </source>
</evidence>
<evidence type="ECO:0000313" key="12">
    <source>
        <dbReference type="EMBL" id="RLE10056.1"/>
    </source>
</evidence>
<dbReference type="InterPro" id="IPR001516">
    <property type="entry name" value="Proton_antipo_N"/>
</dbReference>
<dbReference type="GO" id="GO:0005886">
    <property type="term" value="C:plasma membrane"/>
    <property type="evidence" value="ECO:0007669"/>
    <property type="project" value="UniProtKB-SubCell"/>
</dbReference>
<feature type="transmembrane region" description="Helical" evidence="9">
    <location>
        <begin position="203"/>
        <end position="228"/>
    </location>
</feature>
<evidence type="ECO:0000256" key="1">
    <source>
        <dbReference type="ARBA" id="ARBA00004651"/>
    </source>
</evidence>
<dbReference type="InterPro" id="IPR050586">
    <property type="entry name" value="CPA3_Na-H_Antiporter_D"/>
</dbReference>
<sequence length="493" mass="53515">MNIIPLFVAVPLGAAFILVLMGKREIASDVIVNLATLCLAILSLVLIPFLKNNNGVFVYAMGMWFPPKGINLVLDGLSLFMLIVVNTVAFFISLYSIGYMKRFTAKSRFYSLFMLMLAGMNGVVLTGDFFNLFVFLEIASIASYALVAFGVEAEELEAAFKYMVMSSIASVLILFSVGLLYGLTGSLNMADVAGIIQGENNLLLSFSLILFLVGFGLKAAIIPFHAWLPDAHPSAPAPISAMLSGVLIKALGVYTIIRIFFNVYGMTTQLSWTLMILGVISMISGGLLAIRQEDFKRLLAYSSISQIGYILVGLGCGNYWGLIGALFHLLNHATFKSLLFLNSGAVEYSTGTRKLEEMGGLSKVMPVTGATSTIGSLSISGIPPFNGFWSKLFIIFGLVQAGHFIITALTVLVSVLTLAYYLKVQRFAFFGRLREKWAQIKEVPKVMCVSMIVLAIICIGTGILFYPLMKTILEPAVAVLQEGTKYSILILGG</sequence>
<feature type="transmembrane region" description="Helical" evidence="9">
    <location>
        <begin position="270"/>
        <end position="290"/>
    </location>
</feature>
<dbReference type="PRINTS" id="PR01434">
    <property type="entry name" value="NADHDHGNASE5"/>
</dbReference>
<accession>A0A497E4U3</accession>
<feature type="transmembrane region" description="Helical" evidence="9">
    <location>
        <begin position="443"/>
        <end position="466"/>
    </location>
</feature>
<organism evidence="12 13">
    <name type="scientific">Aerophobetes bacterium</name>
    <dbReference type="NCBI Taxonomy" id="2030807"/>
    <lineage>
        <taxon>Bacteria</taxon>
        <taxon>Candidatus Aerophobota</taxon>
    </lineage>
</organism>
<dbReference type="GO" id="GO:0042773">
    <property type="term" value="P:ATP synthesis coupled electron transport"/>
    <property type="evidence" value="ECO:0007669"/>
    <property type="project" value="InterPro"/>
</dbReference>
<dbReference type="EMBL" id="QMPZ01000019">
    <property type="protein sequence ID" value="RLE10056.1"/>
    <property type="molecule type" value="Genomic_DNA"/>
</dbReference>
<evidence type="ECO:0000256" key="8">
    <source>
        <dbReference type="RuleBase" id="RU000320"/>
    </source>
</evidence>
<keyword evidence="5 8" id="KW-0812">Transmembrane</keyword>
<keyword evidence="7 9" id="KW-0472">Membrane</keyword>
<evidence type="ECO:0000259" key="10">
    <source>
        <dbReference type="Pfam" id="PF00361"/>
    </source>
</evidence>
<dbReference type="InterPro" id="IPR001750">
    <property type="entry name" value="ND/Mrp_TM"/>
</dbReference>
<keyword evidence="4" id="KW-1003">Cell membrane</keyword>
<gene>
    <name evidence="12" type="ORF">DRJ00_02635</name>
</gene>
<dbReference type="NCBIfam" id="TIGR01972">
    <property type="entry name" value="NDH_I_M"/>
    <property type="match status" value="1"/>
</dbReference>
<dbReference type="Pfam" id="PF00662">
    <property type="entry name" value="Proton_antipo_N"/>
    <property type="match status" value="1"/>
</dbReference>
<protein>
    <submittedName>
        <fullName evidence="12">NADH/ubiquinone/plastoquinone (Complex I)</fullName>
    </submittedName>
</protein>
<feature type="transmembrane region" description="Helical" evidence="9">
    <location>
        <begin position="70"/>
        <end position="97"/>
    </location>
</feature>
<dbReference type="AlphaFoldDB" id="A0A497E4U3"/>